<dbReference type="Gene3D" id="2.60.120.200">
    <property type="match status" value="1"/>
</dbReference>
<sequence>MSLLFLTIAIFFHLIPPFTKALTFNFTGFNTNDNNITYEKSAYPANQVIQLTTNQRDVLMTASIGRATYHKPMQLYDKASGNLTDFTTHFTFVIDSQNRTAYGDGIAFFLAPEGSKIPENVTKGGPNLNSNRRRKNRTGLAVGLGVAGALVGGAVLVWLATLYRKKFGKDEENGPVIDEEIEDEFERGTGPRKFTYKELSLATDNFKDVGKLGQGGFGGVYKGFLKDSNSYVAIKRVSSGSKQGIKEYASEVKIISRLRHRNLVQLIGWCHDKKELLLVYEYMPNGSLDSHLFKENSLLTWEFRINGALRVETKPSKGLWLLDQMGLREPVATEPEVWV</sequence>
<dbReference type="Proteomes" id="UP000187203">
    <property type="component" value="Unassembled WGS sequence"/>
</dbReference>
<evidence type="ECO:0000256" key="8">
    <source>
        <dbReference type="ARBA" id="ARBA00022840"/>
    </source>
</evidence>
<dbReference type="SUPFAM" id="SSF56112">
    <property type="entry name" value="Protein kinase-like (PK-like)"/>
    <property type="match status" value="1"/>
</dbReference>
<feature type="transmembrane region" description="Helical" evidence="13">
    <location>
        <begin position="140"/>
        <end position="163"/>
    </location>
</feature>
<proteinExistence type="inferred from homology"/>
<dbReference type="PROSITE" id="PS50011">
    <property type="entry name" value="PROTEIN_KINASE_DOM"/>
    <property type="match status" value="1"/>
</dbReference>
<keyword evidence="10 13" id="KW-0472">Membrane</keyword>
<dbReference type="PANTHER" id="PTHR27007">
    <property type="match status" value="1"/>
</dbReference>
<dbReference type="STRING" id="93759.A0A1R3GZG1"/>
<dbReference type="OrthoDB" id="1000399at2759"/>
<dbReference type="InterPro" id="IPR001220">
    <property type="entry name" value="Legume_lectin_dom"/>
</dbReference>
<dbReference type="InterPro" id="IPR011009">
    <property type="entry name" value="Kinase-like_dom_sf"/>
</dbReference>
<keyword evidence="5 14" id="KW-0732">Signal</keyword>
<evidence type="ECO:0000256" key="7">
    <source>
        <dbReference type="ARBA" id="ARBA00022741"/>
    </source>
</evidence>
<evidence type="ECO:0000259" key="15">
    <source>
        <dbReference type="PROSITE" id="PS50011"/>
    </source>
</evidence>
<accession>A0A1R3GZG1</accession>
<dbReference type="SUPFAM" id="SSF49899">
    <property type="entry name" value="Concanavalin A-like lectins/glucanases"/>
    <property type="match status" value="1"/>
</dbReference>
<keyword evidence="8 12" id="KW-0067">ATP-binding</keyword>
<dbReference type="InterPro" id="IPR000719">
    <property type="entry name" value="Prot_kinase_dom"/>
</dbReference>
<feature type="binding site" evidence="12">
    <location>
        <position position="235"/>
    </location>
    <ligand>
        <name>ATP</name>
        <dbReference type="ChEBI" id="CHEBI:30616"/>
    </ligand>
</feature>
<evidence type="ECO:0000256" key="5">
    <source>
        <dbReference type="ARBA" id="ARBA00022729"/>
    </source>
</evidence>
<dbReference type="Pfam" id="PF00139">
    <property type="entry name" value="Lectin_legB"/>
    <property type="match status" value="1"/>
</dbReference>
<gene>
    <name evidence="16" type="ORF">COLO4_32423</name>
</gene>
<evidence type="ECO:0000256" key="12">
    <source>
        <dbReference type="PROSITE-ProRule" id="PRU10141"/>
    </source>
</evidence>
<dbReference type="InterPro" id="IPR050528">
    <property type="entry name" value="L-type_Lectin-RKs"/>
</dbReference>
<dbReference type="PROSITE" id="PS00107">
    <property type="entry name" value="PROTEIN_KINASE_ATP"/>
    <property type="match status" value="1"/>
</dbReference>
<evidence type="ECO:0000256" key="9">
    <source>
        <dbReference type="ARBA" id="ARBA00022989"/>
    </source>
</evidence>
<name>A0A1R3GZG1_9ROSI</name>
<reference evidence="17" key="1">
    <citation type="submission" date="2013-09" db="EMBL/GenBank/DDBJ databases">
        <title>Corchorus olitorius genome sequencing.</title>
        <authorList>
            <person name="Alam M."/>
            <person name="Haque M.S."/>
            <person name="Islam M.S."/>
            <person name="Emdad E.M."/>
            <person name="Islam M.M."/>
            <person name="Ahmed B."/>
            <person name="Halim A."/>
            <person name="Hossen Q.M.M."/>
            <person name="Hossain M.Z."/>
            <person name="Ahmed R."/>
            <person name="Khan M.M."/>
            <person name="Islam R."/>
            <person name="Rashid M.M."/>
            <person name="Khan S.A."/>
            <person name="Rahman M.S."/>
            <person name="Alam M."/>
            <person name="Yahiya A.S."/>
            <person name="Khan M.S."/>
            <person name="Azam M.S."/>
            <person name="Haque T."/>
            <person name="Lashkar M.Z.H."/>
            <person name="Akhand A.I."/>
            <person name="Morshed G."/>
            <person name="Roy S."/>
            <person name="Uddin K.S."/>
            <person name="Rabeya T."/>
            <person name="Hossain A.S."/>
            <person name="Chowdhury A."/>
            <person name="Snigdha A.R."/>
            <person name="Mortoza M.S."/>
            <person name="Matin S.A."/>
            <person name="Hoque S.M.E."/>
            <person name="Islam M.K."/>
            <person name="Roy D.K."/>
            <person name="Haider R."/>
            <person name="Moosa M.M."/>
            <person name="Elias S.M."/>
            <person name="Hasan A.M."/>
            <person name="Jahan S."/>
            <person name="Shafiuddin M."/>
            <person name="Mahmood N."/>
            <person name="Shommy N.S."/>
        </authorList>
    </citation>
    <scope>NUCLEOTIDE SEQUENCE [LARGE SCALE GENOMIC DNA]</scope>
    <source>
        <strain evidence="17">cv. O-4</strain>
    </source>
</reference>
<dbReference type="Gene3D" id="3.30.200.20">
    <property type="entry name" value="Phosphorylase Kinase, domain 1"/>
    <property type="match status" value="1"/>
</dbReference>
<evidence type="ECO:0000313" key="16">
    <source>
        <dbReference type="EMBL" id="OMO63473.1"/>
    </source>
</evidence>
<evidence type="ECO:0000256" key="6">
    <source>
        <dbReference type="ARBA" id="ARBA00022734"/>
    </source>
</evidence>
<keyword evidence="4 13" id="KW-0812">Transmembrane</keyword>
<dbReference type="GO" id="GO:0005524">
    <property type="term" value="F:ATP binding"/>
    <property type="evidence" value="ECO:0007669"/>
    <property type="project" value="UniProtKB-UniRule"/>
</dbReference>
<evidence type="ECO:0000256" key="10">
    <source>
        <dbReference type="ARBA" id="ARBA00023136"/>
    </source>
</evidence>
<dbReference type="GO" id="GO:0004672">
    <property type="term" value="F:protein kinase activity"/>
    <property type="evidence" value="ECO:0007669"/>
    <property type="project" value="InterPro"/>
</dbReference>
<keyword evidence="9 13" id="KW-1133">Transmembrane helix</keyword>
<keyword evidence="6" id="KW-0430">Lectin</keyword>
<dbReference type="AlphaFoldDB" id="A0A1R3GZG1"/>
<feature type="chain" id="PRO_5012909967" description="Protein kinase domain-containing protein" evidence="14">
    <location>
        <begin position="22"/>
        <end position="339"/>
    </location>
</feature>
<evidence type="ECO:0000313" key="17">
    <source>
        <dbReference type="Proteomes" id="UP000187203"/>
    </source>
</evidence>
<evidence type="ECO:0000256" key="1">
    <source>
        <dbReference type="ARBA" id="ARBA00004479"/>
    </source>
</evidence>
<evidence type="ECO:0000256" key="3">
    <source>
        <dbReference type="ARBA" id="ARBA00010217"/>
    </source>
</evidence>
<dbReference type="InterPro" id="IPR013320">
    <property type="entry name" value="ConA-like_dom_sf"/>
</dbReference>
<evidence type="ECO:0000256" key="2">
    <source>
        <dbReference type="ARBA" id="ARBA00008536"/>
    </source>
</evidence>
<evidence type="ECO:0000256" key="4">
    <source>
        <dbReference type="ARBA" id="ARBA00022692"/>
    </source>
</evidence>
<evidence type="ECO:0000256" key="13">
    <source>
        <dbReference type="SAM" id="Phobius"/>
    </source>
</evidence>
<dbReference type="GO" id="GO:0016020">
    <property type="term" value="C:membrane"/>
    <property type="evidence" value="ECO:0007669"/>
    <property type="project" value="UniProtKB-SubCell"/>
</dbReference>
<comment type="caution">
    <text evidence="16">The sequence shown here is derived from an EMBL/GenBank/DDBJ whole genome shotgun (WGS) entry which is preliminary data.</text>
</comment>
<dbReference type="Pfam" id="PF00069">
    <property type="entry name" value="Pkinase"/>
    <property type="match status" value="1"/>
</dbReference>
<dbReference type="InterPro" id="IPR017441">
    <property type="entry name" value="Protein_kinase_ATP_BS"/>
</dbReference>
<keyword evidence="11" id="KW-0675">Receptor</keyword>
<comment type="similarity">
    <text evidence="2">In the N-terminal section; belongs to the leguminous lectin family.</text>
</comment>
<dbReference type="FunFam" id="3.30.200.20:FF:000168">
    <property type="entry name" value="L-type lectin-domain containing receptor kinase IX.1"/>
    <property type="match status" value="1"/>
</dbReference>
<evidence type="ECO:0000256" key="14">
    <source>
        <dbReference type="SAM" id="SignalP"/>
    </source>
</evidence>
<dbReference type="EMBL" id="AWUE01021113">
    <property type="protein sequence ID" value="OMO63473.1"/>
    <property type="molecule type" value="Genomic_DNA"/>
</dbReference>
<feature type="signal peptide" evidence="14">
    <location>
        <begin position="1"/>
        <end position="21"/>
    </location>
</feature>
<feature type="domain" description="Protein kinase" evidence="15">
    <location>
        <begin position="206"/>
        <end position="339"/>
    </location>
</feature>
<comment type="subcellular location">
    <subcellularLocation>
        <location evidence="1">Membrane</location>
        <topology evidence="1">Single-pass type I membrane protein</topology>
    </subcellularLocation>
</comment>
<keyword evidence="17" id="KW-1185">Reference proteome</keyword>
<dbReference type="GO" id="GO:0030246">
    <property type="term" value="F:carbohydrate binding"/>
    <property type="evidence" value="ECO:0007669"/>
    <property type="project" value="UniProtKB-KW"/>
</dbReference>
<protein>
    <recommendedName>
        <fullName evidence="15">Protein kinase domain-containing protein</fullName>
    </recommendedName>
</protein>
<organism evidence="16 17">
    <name type="scientific">Corchorus olitorius</name>
    <dbReference type="NCBI Taxonomy" id="93759"/>
    <lineage>
        <taxon>Eukaryota</taxon>
        <taxon>Viridiplantae</taxon>
        <taxon>Streptophyta</taxon>
        <taxon>Embryophyta</taxon>
        <taxon>Tracheophyta</taxon>
        <taxon>Spermatophyta</taxon>
        <taxon>Magnoliopsida</taxon>
        <taxon>eudicotyledons</taxon>
        <taxon>Gunneridae</taxon>
        <taxon>Pentapetalae</taxon>
        <taxon>rosids</taxon>
        <taxon>malvids</taxon>
        <taxon>Malvales</taxon>
        <taxon>Malvaceae</taxon>
        <taxon>Grewioideae</taxon>
        <taxon>Apeibeae</taxon>
        <taxon>Corchorus</taxon>
    </lineage>
</organism>
<comment type="similarity">
    <text evidence="3">In the C-terminal section; belongs to the protein kinase superfamily. Ser/Thr protein kinase family.</text>
</comment>
<evidence type="ECO:0000256" key="11">
    <source>
        <dbReference type="ARBA" id="ARBA00023170"/>
    </source>
</evidence>
<keyword evidence="7 12" id="KW-0547">Nucleotide-binding</keyword>